<accession>A0ABS4Z096</accession>
<feature type="domain" description="Cell envelope-related transcriptional attenuator" evidence="3">
    <location>
        <begin position="103"/>
        <end position="246"/>
    </location>
</feature>
<evidence type="ECO:0000256" key="2">
    <source>
        <dbReference type="SAM" id="Phobius"/>
    </source>
</evidence>
<comment type="similarity">
    <text evidence="1">Belongs to the LytR/CpsA/Psr (LCP) family.</text>
</comment>
<dbReference type="PANTHER" id="PTHR33392">
    <property type="entry name" value="POLYISOPRENYL-TEICHOIC ACID--PEPTIDOGLYCAN TEICHOIC ACID TRANSFERASE TAGU"/>
    <property type="match status" value="1"/>
</dbReference>
<keyword evidence="2" id="KW-0812">Transmembrane</keyword>
<gene>
    <name evidence="4" type="ORF">JOF48_002931</name>
</gene>
<dbReference type="InterPro" id="IPR050922">
    <property type="entry name" value="LytR/CpsA/Psr_CW_biosynth"/>
</dbReference>
<comment type="caution">
    <text evidence="4">The sequence shown here is derived from an EMBL/GenBank/DDBJ whole genome shotgun (WGS) entry which is preliminary data.</text>
</comment>
<reference evidence="4 5" key="1">
    <citation type="submission" date="2021-03" db="EMBL/GenBank/DDBJ databases">
        <title>Sequencing the genomes of 1000 actinobacteria strains.</title>
        <authorList>
            <person name="Klenk H.-P."/>
        </authorList>
    </citation>
    <scope>NUCLEOTIDE SEQUENCE [LARGE SCALE GENOMIC DNA]</scope>
    <source>
        <strain evidence="4 5">DSM 16005</strain>
    </source>
</reference>
<keyword evidence="5" id="KW-1185">Reference proteome</keyword>
<dbReference type="NCBIfam" id="TIGR00350">
    <property type="entry name" value="lytR_cpsA_psr"/>
    <property type="match status" value="1"/>
</dbReference>
<name>A0ABS4Z096_9MICC</name>
<organism evidence="4 5">
    <name type="scientific">Arthrobacter stackebrandtii</name>
    <dbReference type="NCBI Taxonomy" id="272161"/>
    <lineage>
        <taxon>Bacteria</taxon>
        <taxon>Bacillati</taxon>
        <taxon>Actinomycetota</taxon>
        <taxon>Actinomycetes</taxon>
        <taxon>Micrococcales</taxon>
        <taxon>Micrococcaceae</taxon>
        <taxon>Arthrobacter</taxon>
    </lineage>
</organism>
<evidence type="ECO:0000259" key="3">
    <source>
        <dbReference type="Pfam" id="PF03816"/>
    </source>
</evidence>
<evidence type="ECO:0000256" key="1">
    <source>
        <dbReference type="ARBA" id="ARBA00006068"/>
    </source>
</evidence>
<dbReference type="RefSeq" id="WP_209681845.1">
    <property type="nucleotide sequence ID" value="NZ_JAGIOI010000001.1"/>
</dbReference>
<feature type="transmembrane region" description="Helical" evidence="2">
    <location>
        <begin position="21"/>
        <end position="41"/>
    </location>
</feature>
<proteinExistence type="inferred from homology"/>
<dbReference type="InterPro" id="IPR004474">
    <property type="entry name" value="LytR_CpsA_psr"/>
</dbReference>
<dbReference type="Gene3D" id="3.40.630.190">
    <property type="entry name" value="LCP protein"/>
    <property type="match status" value="1"/>
</dbReference>
<dbReference type="PANTHER" id="PTHR33392:SF6">
    <property type="entry name" value="POLYISOPRENYL-TEICHOIC ACID--PEPTIDOGLYCAN TEICHOIC ACID TRANSFERASE TAGU"/>
    <property type="match status" value="1"/>
</dbReference>
<protein>
    <submittedName>
        <fullName evidence="4">LCP family protein required for cell wall assembly</fullName>
    </submittedName>
</protein>
<keyword evidence="2" id="KW-1133">Transmembrane helix</keyword>
<evidence type="ECO:0000313" key="4">
    <source>
        <dbReference type="EMBL" id="MBP2414132.1"/>
    </source>
</evidence>
<sequence length="344" mass="36287">MGIDELPAVPLRRRRNRRRTVLLSALGLVLVAVLIAVAYLASLARSFDSQTVKIPSAFPAETLRPEKPTAGPAANAMNILLLGSDSRGDSVNIAEQGGASNQRSDTMLWVHIPADRKNIYMMSVMRDTWVDIPGVGPAKINAAMAYGGIPLVVQTLEGMFGSRIDHVAIVDFEGFKAITDALGGVEVDVPLAFTSMDGSHSFAAGPQKLNGDQALAFVRERYAFSDGDYQRVKDQQIFLKAVLNTVLTPATLANPLKISDLVGKVSPYISVDRGLDAAAVAELAVSLNGVRGSDVHSFTLPTLGTGTSADGQSIVLRDDAAIAAISKALKDDTLGTYLATAGPG</sequence>
<dbReference type="Pfam" id="PF03816">
    <property type="entry name" value="LytR_cpsA_psr"/>
    <property type="match status" value="1"/>
</dbReference>
<keyword evidence="2" id="KW-0472">Membrane</keyword>
<dbReference type="EMBL" id="JAGIOI010000001">
    <property type="protein sequence ID" value="MBP2414132.1"/>
    <property type="molecule type" value="Genomic_DNA"/>
</dbReference>
<evidence type="ECO:0000313" key="5">
    <source>
        <dbReference type="Proteomes" id="UP000711614"/>
    </source>
</evidence>
<dbReference type="Proteomes" id="UP000711614">
    <property type="component" value="Unassembled WGS sequence"/>
</dbReference>